<evidence type="ECO:0000259" key="3">
    <source>
        <dbReference type="Pfam" id="PF00501"/>
    </source>
</evidence>
<dbReference type="RefSeq" id="WP_115246549.1">
    <property type="nucleotide sequence ID" value="NZ_UHFG01000004.1"/>
</dbReference>
<sequence length="414" mass="46613">MLTRLNQWAKECPDKRAVVTDQQTLTYYELWQAIITDKKVPPEECPQVIHEKHYLKQLIAFLQGLRQNSRPLITHPNMPDGYQQQIRQDNQKPPTQADFAVLSSGSTGQAKLFWRSLSSWTEMFDYQNQVFGLNADTSLFLHGSFSFTGNLNLALAQLWAGGCIVWTQKLSFKTWLMLWQEEQVSHLYLLPTYLNRILPYLTKVNMTATHLLTSSQLMSPDLLQRYYQTFPQLEVVIFYGASELSFITWCNGKDALETAGLVGDPFPGVNISLVDKQIFVKTPYAIEGIKQPYSVSDFGDMCSAGLILKGRRDDWVNQQGVKCHLPSLVELVAQASGVKEATALKVGSGLNQAVLLVLVLTENQKLAAIKDFLVSHLSPWELPKYYLLVDQLPLNDSGKIDRAALLALLPSKGT</sequence>
<feature type="domain" description="AMP-dependent synthetase/ligase" evidence="3">
    <location>
        <begin position="82"/>
        <end position="277"/>
    </location>
</feature>
<organism evidence="4 5">
    <name type="scientific">Streptococcus dysgalactiae subsp. dysgalactiae</name>
    <dbReference type="NCBI Taxonomy" id="99822"/>
    <lineage>
        <taxon>Bacteria</taxon>
        <taxon>Bacillati</taxon>
        <taxon>Bacillota</taxon>
        <taxon>Bacilli</taxon>
        <taxon>Lactobacillales</taxon>
        <taxon>Streptococcaceae</taxon>
        <taxon>Streptococcus</taxon>
    </lineage>
</organism>
<dbReference type="PANTHER" id="PTHR43201">
    <property type="entry name" value="ACYL-COA SYNTHETASE"/>
    <property type="match status" value="1"/>
</dbReference>
<dbReference type="Gene3D" id="3.30.300.30">
    <property type="match status" value="1"/>
</dbReference>
<reference evidence="4 5" key="1">
    <citation type="submission" date="2018-06" db="EMBL/GenBank/DDBJ databases">
        <authorList>
            <consortium name="Pathogen Informatics"/>
            <person name="Doyle S."/>
        </authorList>
    </citation>
    <scope>NUCLEOTIDE SEQUENCE [LARGE SCALE GENOMIC DNA]</scope>
    <source>
        <strain evidence="4 5">NCTC4670</strain>
    </source>
</reference>
<dbReference type="EC" id="6.2.1.3" evidence="4"/>
<dbReference type="Proteomes" id="UP000254797">
    <property type="component" value="Unassembled WGS sequence"/>
</dbReference>
<dbReference type="GO" id="GO:0031956">
    <property type="term" value="F:medium-chain fatty acid-CoA ligase activity"/>
    <property type="evidence" value="ECO:0007669"/>
    <property type="project" value="TreeGrafter"/>
</dbReference>
<proteinExistence type="inferred from homology"/>
<accession>A0A380JWQ6</accession>
<dbReference type="InterPro" id="IPR042099">
    <property type="entry name" value="ANL_N_sf"/>
</dbReference>
<dbReference type="Pfam" id="PF00501">
    <property type="entry name" value="AMP-binding"/>
    <property type="match status" value="1"/>
</dbReference>
<dbReference type="GO" id="GO:0004467">
    <property type="term" value="F:long-chain fatty acid-CoA ligase activity"/>
    <property type="evidence" value="ECO:0007669"/>
    <property type="project" value="UniProtKB-EC"/>
</dbReference>
<gene>
    <name evidence="4" type="primary">lgrA</name>
    <name evidence="4" type="ORF">NCTC4670_01795</name>
</gene>
<dbReference type="SUPFAM" id="SSF56801">
    <property type="entry name" value="Acetyl-CoA synthetase-like"/>
    <property type="match status" value="1"/>
</dbReference>
<evidence type="ECO:0000313" key="4">
    <source>
        <dbReference type="EMBL" id="SUN51036.1"/>
    </source>
</evidence>
<comment type="similarity">
    <text evidence="1">Belongs to the ATP-dependent AMP-binding enzyme family.</text>
</comment>
<name>A0A380JWQ6_STRDY</name>
<dbReference type="PANTHER" id="PTHR43201:SF5">
    <property type="entry name" value="MEDIUM-CHAIN ACYL-COA LIGASE ACSF2, MITOCHONDRIAL"/>
    <property type="match status" value="1"/>
</dbReference>
<evidence type="ECO:0000256" key="1">
    <source>
        <dbReference type="ARBA" id="ARBA00006432"/>
    </source>
</evidence>
<protein>
    <submittedName>
        <fullName evidence="4">Long-chain-fatty-acid-CoA ligase</fullName>
        <ecNumber evidence="4">6.2.1.3</ecNumber>
    </submittedName>
</protein>
<dbReference type="InterPro" id="IPR045851">
    <property type="entry name" value="AMP-bd_C_sf"/>
</dbReference>
<keyword evidence="2 4" id="KW-0436">Ligase</keyword>
<dbReference type="EMBL" id="UHFG01000004">
    <property type="protein sequence ID" value="SUN51036.1"/>
    <property type="molecule type" value="Genomic_DNA"/>
</dbReference>
<evidence type="ECO:0000256" key="2">
    <source>
        <dbReference type="ARBA" id="ARBA00022598"/>
    </source>
</evidence>
<evidence type="ECO:0000313" key="5">
    <source>
        <dbReference type="Proteomes" id="UP000254797"/>
    </source>
</evidence>
<dbReference type="Gene3D" id="3.40.50.12780">
    <property type="entry name" value="N-terminal domain of ligase-like"/>
    <property type="match status" value="1"/>
</dbReference>
<dbReference type="InterPro" id="IPR000873">
    <property type="entry name" value="AMP-dep_synth/lig_dom"/>
</dbReference>
<dbReference type="AlphaFoldDB" id="A0A380JWQ6"/>